<reference evidence="4 5" key="1">
    <citation type="journal article" date="2017" name="Elife">
        <title>Extensive horizontal gene transfer in cheese-associated bacteria.</title>
        <authorList>
            <person name="Bonham K.S."/>
            <person name="Wolfe B.E."/>
            <person name="Dutton R.J."/>
        </authorList>
    </citation>
    <scope>NUCLEOTIDE SEQUENCE [LARGE SCALE GENOMIC DNA]</scope>
    <source>
        <strain evidence="4 5">341_9</strain>
    </source>
</reference>
<feature type="transmembrane region" description="Helical" evidence="2">
    <location>
        <begin position="205"/>
        <end position="230"/>
    </location>
</feature>
<evidence type="ECO:0000256" key="1">
    <source>
        <dbReference type="SAM" id="MobiDB-lite"/>
    </source>
</evidence>
<gene>
    <name evidence="4" type="ORF">CIK66_09425</name>
</gene>
<protein>
    <recommendedName>
        <fullName evidence="3">DUF1206 domain-containing protein</fullName>
    </recommendedName>
</protein>
<comment type="caution">
    <text evidence="4">The sequence shown here is derived from an EMBL/GenBank/DDBJ whole genome shotgun (WGS) entry which is preliminary data.</text>
</comment>
<name>A0A2A3YJK4_9MICO</name>
<dbReference type="Proteomes" id="UP000218598">
    <property type="component" value="Unassembled WGS sequence"/>
</dbReference>
<feature type="transmembrane region" description="Helical" evidence="2">
    <location>
        <begin position="78"/>
        <end position="101"/>
    </location>
</feature>
<dbReference type="AlphaFoldDB" id="A0A2A3YJK4"/>
<dbReference type="InterPro" id="IPR009597">
    <property type="entry name" value="DUF1206"/>
</dbReference>
<sequence length="280" mass="28306">MNADRDAQGDSAPVEEAVESAADEPALEVIARGGFLMSGLVHLLIGWFAVQLAFGDPSGSADQSGAISAIAQAPGGRVLLWTGGIAMTALAVWSALRAWLSARRARSATSALTQCLRWAGRAVIYAGLAATVLRFAAGGGASSSAQTESATAGLLGGGAGRVAVVLAAGVVISIGVGFVVIGAGRRFLQQLERSGHRTVGLALRVTGVLGYIAKGIALVAVGALLGWAGIAAEPQKATGLDGALQALSGVPEGRIVLLLLGIGLIVFGVYCFLRSRYQDM</sequence>
<feature type="domain" description="DUF1206" evidence="3">
    <location>
        <begin position="118"/>
        <end position="182"/>
    </location>
</feature>
<evidence type="ECO:0000313" key="5">
    <source>
        <dbReference type="Proteomes" id="UP000218598"/>
    </source>
</evidence>
<evidence type="ECO:0000313" key="4">
    <source>
        <dbReference type="EMBL" id="PCC39461.1"/>
    </source>
</evidence>
<evidence type="ECO:0000256" key="2">
    <source>
        <dbReference type="SAM" id="Phobius"/>
    </source>
</evidence>
<dbReference type="GeneID" id="95327190"/>
<feature type="transmembrane region" description="Helical" evidence="2">
    <location>
        <begin position="162"/>
        <end position="184"/>
    </location>
</feature>
<feature type="transmembrane region" description="Helical" evidence="2">
    <location>
        <begin position="35"/>
        <end position="54"/>
    </location>
</feature>
<accession>A0A2A3YJK4</accession>
<evidence type="ECO:0000259" key="3">
    <source>
        <dbReference type="Pfam" id="PF06724"/>
    </source>
</evidence>
<keyword evidence="2" id="KW-0472">Membrane</keyword>
<feature type="transmembrane region" description="Helical" evidence="2">
    <location>
        <begin position="122"/>
        <end position="142"/>
    </location>
</feature>
<feature type="domain" description="DUF1206" evidence="3">
    <location>
        <begin position="209"/>
        <end position="277"/>
    </location>
</feature>
<keyword evidence="2" id="KW-1133">Transmembrane helix</keyword>
<organism evidence="4 5">
    <name type="scientific">Brachybacterium alimentarium</name>
    <dbReference type="NCBI Taxonomy" id="47845"/>
    <lineage>
        <taxon>Bacteria</taxon>
        <taxon>Bacillati</taxon>
        <taxon>Actinomycetota</taxon>
        <taxon>Actinomycetes</taxon>
        <taxon>Micrococcales</taxon>
        <taxon>Dermabacteraceae</taxon>
        <taxon>Brachybacterium</taxon>
    </lineage>
</organism>
<feature type="region of interest" description="Disordered" evidence="1">
    <location>
        <begin position="1"/>
        <end position="20"/>
    </location>
</feature>
<proteinExistence type="predicted"/>
<dbReference type="EMBL" id="NRGR01000015">
    <property type="protein sequence ID" value="PCC39461.1"/>
    <property type="molecule type" value="Genomic_DNA"/>
</dbReference>
<keyword evidence="5" id="KW-1185">Reference proteome</keyword>
<keyword evidence="2" id="KW-0812">Transmembrane</keyword>
<dbReference type="RefSeq" id="WP_096164570.1">
    <property type="nucleotide sequence ID" value="NZ_JBQCXU010000147.1"/>
</dbReference>
<feature type="transmembrane region" description="Helical" evidence="2">
    <location>
        <begin position="255"/>
        <end position="273"/>
    </location>
</feature>
<dbReference type="OrthoDB" id="4552598at2"/>
<dbReference type="Pfam" id="PF06724">
    <property type="entry name" value="DUF1206"/>
    <property type="match status" value="3"/>
</dbReference>
<feature type="domain" description="DUF1206" evidence="3">
    <location>
        <begin position="34"/>
        <end position="99"/>
    </location>
</feature>